<name>A0A2M7AMB7_UNCKA</name>
<comment type="caution">
    <text evidence="1">The sequence shown here is derived from an EMBL/GenBank/DDBJ whole genome shotgun (WGS) entry which is preliminary data.</text>
</comment>
<organism evidence="1 2">
    <name type="scientific">candidate division WWE3 bacterium CG06_land_8_20_14_3_00_42_16</name>
    <dbReference type="NCBI Taxonomy" id="1975083"/>
    <lineage>
        <taxon>Bacteria</taxon>
        <taxon>Katanobacteria</taxon>
    </lineage>
</organism>
<evidence type="ECO:0000313" key="2">
    <source>
        <dbReference type="Proteomes" id="UP000229916"/>
    </source>
</evidence>
<evidence type="ECO:0000313" key="1">
    <source>
        <dbReference type="EMBL" id="PIU68494.1"/>
    </source>
</evidence>
<reference evidence="2" key="1">
    <citation type="submission" date="2017-09" db="EMBL/GenBank/DDBJ databases">
        <title>Depth-based differentiation of microbial function through sediment-hosted aquifers and enrichment of novel symbionts in the deep terrestrial subsurface.</title>
        <authorList>
            <person name="Probst A.J."/>
            <person name="Ladd B."/>
            <person name="Jarett J.K."/>
            <person name="Geller-Mcgrath D.E."/>
            <person name="Sieber C.M.K."/>
            <person name="Emerson J.B."/>
            <person name="Anantharaman K."/>
            <person name="Thomas B.C."/>
            <person name="Malmstrom R."/>
            <person name="Stieglmeier M."/>
            <person name="Klingl A."/>
            <person name="Woyke T."/>
            <person name="Ryan C.M."/>
            <person name="Banfield J.F."/>
        </authorList>
    </citation>
    <scope>NUCLEOTIDE SEQUENCE [LARGE SCALE GENOMIC DNA]</scope>
</reference>
<dbReference type="AlphaFoldDB" id="A0A2M7AMB7"/>
<sequence length="69" mass="8070">MNANQLRKKELVDKIRNGEYSFFPEYIALSYEESKESLVDINEKSFKRNQGASRLLRDLKNLTTKSASR</sequence>
<dbReference type="EMBL" id="PEWD01000071">
    <property type="protein sequence ID" value="PIU68494.1"/>
    <property type="molecule type" value="Genomic_DNA"/>
</dbReference>
<proteinExistence type="predicted"/>
<dbReference type="Proteomes" id="UP000229916">
    <property type="component" value="Unassembled WGS sequence"/>
</dbReference>
<accession>A0A2M7AMB7</accession>
<gene>
    <name evidence="1" type="ORF">COS81_03820</name>
</gene>
<protein>
    <submittedName>
        <fullName evidence="1">Uncharacterized protein</fullName>
    </submittedName>
</protein>